<keyword evidence="4" id="KW-1185">Reference proteome</keyword>
<comment type="caution">
    <text evidence="3">The sequence shown here is derived from an EMBL/GenBank/DDBJ whole genome shotgun (WGS) entry which is preliminary data.</text>
</comment>
<dbReference type="InterPro" id="IPR046848">
    <property type="entry name" value="E_motif"/>
</dbReference>
<dbReference type="GO" id="GO:0003723">
    <property type="term" value="F:RNA binding"/>
    <property type="evidence" value="ECO:0007669"/>
    <property type="project" value="InterPro"/>
</dbReference>
<feature type="repeat" description="PPR" evidence="2">
    <location>
        <begin position="343"/>
        <end position="377"/>
    </location>
</feature>
<sequence length="528" mass="58713">MLVKQLHGFCLTAGTQDPSLWSRLVRGYLSQGLPWDALLLYARQLPQRTREPTLPLVLKACATLSLLSLGKSLHAESIKAGTDSDVRVGTTFISVYWKCGHLDDARAVFDGMRQRNVVTHNAMISGYCDSGDVESALLIFDRVTSRTPVTWALMVEGFAKVGNIVAARKLFDRIPWEMRTVVTWTAMVHGYTINGQMEAAKQVFDEMPSRNFFVWSSMISGYFREGKINEARLMFDQMPSRNLVNWNTLIAGYAQNSLPDKALEAFRSMQESGLEPDEVTVASALSACAQAGSLDCGIKIHELIKRNRIKQNQFVSNGLVDMYAKCGDIGSAKMVFEGIIQRNVECWNSMISGFASHGNSGDALELFARMEESEQKPNNLTFLVVLSACTHGGFVKEGLDLFTKMEEDYGLRAGIEHYGCLIDLLGRAGKLDEAYDLIKRMPMQPNDVLWGALLGACRIHARTELAEGVVEELGNNGMRSETRDDARFVLLSNIYASSDRWVEAENMRRRMVENGVPKIPGCSLVMGD</sequence>
<dbReference type="SUPFAM" id="SSF48452">
    <property type="entry name" value="TPR-like"/>
    <property type="match status" value="1"/>
</dbReference>
<dbReference type="NCBIfam" id="TIGR00756">
    <property type="entry name" value="PPR"/>
    <property type="match status" value="6"/>
</dbReference>
<dbReference type="Gene3D" id="1.25.40.10">
    <property type="entry name" value="Tetratricopeptide repeat domain"/>
    <property type="match status" value="4"/>
</dbReference>
<dbReference type="Pfam" id="PF01535">
    <property type="entry name" value="PPR"/>
    <property type="match status" value="3"/>
</dbReference>
<feature type="repeat" description="PPR" evidence="2">
    <location>
        <begin position="116"/>
        <end position="146"/>
    </location>
</feature>
<reference evidence="3" key="1">
    <citation type="submission" date="2017-07" db="EMBL/GenBank/DDBJ databases">
        <title>Taro Niue Genome Assembly and Annotation.</title>
        <authorList>
            <person name="Atibalentja N."/>
            <person name="Keating K."/>
            <person name="Fields C.J."/>
        </authorList>
    </citation>
    <scope>NUCLEOTIDE SEQUENCE</scope>
    <source>
        <strain evidence="3">Niue_2</strain>
        <tissue evidence="3">Leaf</tissue>
    </source>
</reference>
<dbReference type="PROSITE" id="PS51375">
    <property type="entry name" value="PPR"/>
    <property type="match status" value="4"/>
</dbReference>
<dbReference type="Proteomes" id="UP000652761">
    <property type="component" value="Unassembled WGS sequence"/>
</dbReference>
<dbReference type="InterPro" id="IPR002885">
    <property type="entry name" value="PPR_rpt"/>
</dbReference>
<evidence type="ECO:0000313" key="3">
    <source>
        <dbReference type="EMBL" id="MQL68938.1"/>
    </source>
</evidence>
<accession>A0A843TAD6</accession>
<gene>
    <name evidence="3" type="ORF">Taro_001230</name>
</gene>
<dbReference type="PANTHER" id="PTHR47926:SF484">
    <property type="entry name" value="PENTATRICOPEPTIDE REPEAT-CONTAINING PROTEIN"/>
    <property type="match status" value="1"/>
</dbReference>
<dbReference type="EMBL" id="NMUH01000026">
    <property type="protein sequence ID" value="MQL68938.1"/>
    <property type="molecule type" value="Genomic_DNA"/>
</dbReference>
<protein>
    <submittedName>
        <fullName evidence="3">Uncharacterized protein</fullName>
    </submittedName>
</protein>
<keyword evidence="1" id="KW-0677">Repeat</keyword>
<proteinExistence type="predicted"/>
<dbReference type="Pfam" id="PF12854">
    <property type="entry name" value="PPR_1"/>
    <property type="match status" value="1"/>
</dbReference>
<dbReference type="PANTHER" id="PTHR47926">
    <property type="entry name" value="PENTATRICOPEPTIDE REPEAT-CONTAINING PROTEIN"/>
    <property type="match status" value="1"/>
</dbReference>
<dbReference type="FunFam" id="1.25.40.10:FF:000345">
    <property type="entry name" value="Pentatricopeptide repeat-containing protein"/>
    <property type="match status" value="1"/>
</dbReference>
<feature type="repeat" description="PPR" evidence="2">
    <location>
        <begin position="242"/>
        <end position="276"/>
    </location>
</feature>
<evidence type="ECO:0000256" key="1">
    <source>
        <dbReference type="ARBA" id="ARBA00022737"/>
    </source>
</evidence>
<dbReference type="AlphaFoldDB" id="A0A843TAD6"/>
<dbReference type="InterPro" id="IPR011990">
    <property type="entry name" value="TPR-like_helical_dom_sf"/>
</dbReference>
<evidence type="ECO:0000313" key="4">
    <source>
        <dbReference type="Proteomes" id="UP000652761"/>
    </source>
</evidence>
<dbReference type="OrthoDB" id="185373at2759"/>
<name>A0A843TAD6_COLES</name>
<dbReference type="Pfam" id="PF20431">
    <property type="entry name" value="E_motif"/>
    <property type="match status" value="1"/>
</dbReference>
<dbReference type="FunFam" id="1.25.40.10:FF:000348">
    <property type="entry name" value="Pentatricopeptide repeat-containing protein chloroplastic"/>
    <property type="match status" value="1"/>
</dbReference>
<evidence type="ECO:0000256" key="2">
    <source>
        <dbReference type="PROSITE-ProRule" id="PRU00708"/>
    </source>
</evidence>
<feature type="repeat" description="PPR" evidence="2">
    <location>
        <begin position="180"/>
        <end position="214"/>
    </location>
</feature>
<dbReference type="InterPro" id="IPR046960">
    <property type="entry name" value="PPR_At4g14850-like_plant"/>
</dbReference>
<organism evidence="3 4">
    <name type="scientific">Colocasia esculenta</name>
    <name type="common">Wild taro</name>
    <name type="synonym">Arum esculentum</name>
    <dbReference type="NCBI Taxonomy" id="4460"/>
    <lineage>
        <taxon>Eukaryota</taxon>
        <taxon>Viridiplantae</taxon>
        <taxon>Streptophyta</taxon>
        <taxon>Embryophyta</taxon>
        <taxon>Tracheophyta</taxon>
        <taxon>Spermatophyta</taxon>
        <taxon>Magnoliopsida</taxon>
        <taxon>Liliopsida</taxon>
        <taxon>Araceae</taxon>
        <taxon>Aroideae</taxon>
        <taxon>Colocasieae</taxon>
        <taxon>Colocasia</taxon>
    </lineage>
</organism>
<dbReference type="Pfam" id="PF13041">
    <property type="entry name" value="PPR_2"/>
    <property type="match status" value="2"/>
</dbReference>
<dbReference type="GO" id="GO:0009451">
    <property type="term" value="P:RNA modification"/>
    <property type="evidence" value="ECO:0007669"/>
    <property type="project" value="InterPro"/>
</dbReference>